<accession>A0A813I6H2</accession>
<evidence type="ECO:0000313" key="3">
    <source>
        <dbReference type="EMBL" id="CAE8646646.1"/>
    </source>
</evidence>
<dbReference type="Proteomes" id="UP000626109">
    <property type="component" value="Unassembled WGS sequence"/>
</dbReference>
<gene>
    <name evidence="3" type="ORF">PGLA2088_LOCUS4985</name>
</gene>
<protein>
    <recommendedName>
        <fullName evidence="5">Pentacotripeptide-repeat region of PRORP domain-containing protein</fullName>
    </recommendedName>
</protein>
<feature type="non-terminal residue" evidence="3">
    <location>
        <position position="171"/>
    </location>
</feature>
<dbReference type="EMBL" id="CAJNNW010004663">
    <property type="protein sequence ID" value="CAE8646646.1"/>
    <property type="molecule type" value="Genomic_DNA"/>
</dbReference>
<dbReference type="InterPro" id="IPR002885">
    <property type="entry name" value="PPR_rpt"/>
</dbReference>
<dbReference type="PROSITE" id="PS51375">
    <property type="entry name" value="PPR"/>
    <property type="match status" value="1"/>
</dbReference>
<comment type="caution">
    <text evidence="3">The sequence shown here is derived from an EMBL/GenBank/DDBJ whole genome shotgun (WGS) entry which is preliminary data.</text>
</comment>
<organism evidence="3 4">
    <name type="scientific">Polarella glacialis</name>
    <name type="common">Dinoflagellate</name>
    <dbReference type="NCBI Taxonomy" id="89957"/>
    <lineage>
        <taxon>Eukaryota</taxon>
        <taxon>Sar</taxon>
        <taxon>Alveolata</taxon>
        <taxon>Dinophyceae</taxon>
        <taxon>Suessiales</taxon>
        <taxon>Suessiaceae</taxon>
        <taxon>Polarella</taxon>
    </lineage>
</organism>
<dbReference type="PANTHER" id="PTHR47447">
    <property type="entry name" value="OS03G0856100 PROTEIN"/>
    <property type="match status" value="1"/>
</dbReference>
<evidence type="ECO:0008006" key="5">
    <source>
        <dbReference type="Google" id="ProtNLM"/>
    </source>
</evidence>
<evidence type="ECO:0000256" key="2">
    <source>
        <dbReference type="PROSITE-ProRule" id="PRU00708"/>
    </source>
</evidence>
<reference evidence="3" key="1">
    <citation type="submission" date="2021-02" db="EMBL/GenBank/DDBJ databases">
        <authorList>
            <person name="Dougan E. K."/>
            <person name="Rhodes N."/>
            <person name="Thang M."/>
            <person name="Chan C."/>
        </authorList>
    </citation>
    <scope>NUCLEOTIDE SEQUENCE</scope>
</reference>
<dbReference type="Gene3D" id="1.25.40.10">
    <property type="entry name" value="Tetratricopeptide repeat domain"/>
    <property type="match status" value="1"/>
</dbReference>
<sequence>ARSQEWERALVLLLEDLPRRRLTPSAISLGIALRACEAGGQWLKALELLEFMAEARIALTAAACTSAVGACAQSGDWSRSLWLFAQARRRDLEPDDLLYTAVIGACPQAEQITLLLEDMQRSGLAPNPAVLAMAAEVAAGGEDPNTCSSQTPQLLASLQLQAGVKLLKGRL</sequence>
<proteinExistence type="predicted"/>
<dbReference type="AlphaFoldDB" id="A0A813I6H2"/>
<name>A0A813I6H2_POLGL</name>
<dbReference type="InterPro" id="IPR011990">
    <property type="entry name" value="TPR-like_helical_dom_sf"/>
</dbReference>
<feature type="repeat" description="PPR" evidence="2">
    <location>
        <begin position="60"/>
        <end position="94"/>
    </location>
</feature>
<evidence type="ECO:0000256" key="1">
    <source>
        <dbReference type="ARBA" id="ARBA00022737"/>
    </source>
</evidence>
<evidence type="ECO:0000313" key="4">
    <source>
        <dbReference type="Proteomes" id="UP000626109"/>
    </source>
</evidence>
<dbReference type="PANTHER" id="PTHR47447:SF17">
    <property type="entry name" value="OS12G0638900 PROTEIN"/>
    <property type="match status" value="1"/>
</dbReference>
<keyword evidence="1" id="KW-0677">Repeat</keyword>